<protein>
    <submittedName>
        <fullName evidence="2">Alpha/beta hydrolase</fullName>
    </submittedName>
</protein>
<dbReference type="PANTHER" id="PTHR37017:SF11">
    <property type="entry name" value="ESTERASE_LIPASE_THIOESTERASE DOMAIN-CONTAINING PROTEIN"/>
    <property type="match status" value="1"/>
</dbReference>
<comment type="caution">
    <text evidence="2">The sequence shown here is derived from an EMBL/GenBank/DDBJ whole genome shotgun (WGS) entry which is preliminary data.</text>
</comment>
<keyword evidence="3" id="KW-1185">Reference proteome</keyword>
<sequence>MTPTIVLVHGAWSDTSAWAPVLRRLHSLGYPVLAHPCPLRSLAGDAVHLQQRLETIDGPLVLVGHSYGAGVVANAVTDDPDVQALVFVNGLVPTEGETITELVGHDSIYSADAADRALDIVPRHHRRRWDSDCYLPERTFVDTFASGLRRAHRQVLWAAQRPISLGALDEVSAMPASDRLPSWFLIGTEDRVLPPETQEAMAARAGGTVVHHRAGHLGHLADPDAVVRVVTAAVTETGPVRSEWA</sequence>
<dbReference type="SUPFAM" id="SSF53474">
    <property type="entry name" value="alpha/beta-Hydrolases"/>
    <property type="match status" value="1"/>
</dbReference>
<name>A0ABN2BQG4_9ACTN</name>
<dbReference type="InterPro" id="IPR052897">
    <property type="entry name" value="Sec-Metab_Biosynth_Hydrolase"/>
</dbReference>
<evidence type="ECO:0000313" key="3">
    <source>
        <dbReference type="Proteomes" id="UP001500842"/>
    </source>
</evidence>
<accession>A0ABN2BQG4</accession>
<dbReference type="InterPro" id="IPR000073">
    <property type="entry name" value="AB_hydrolase_1"/>
</dbReference>
<dbReference type="Pfam" id="PF12697">
    <property type="entry name" value="Abhydrolase_6"/>
    <property type="match status" value="1"/>
</dbReference>
<dbReference type="GO" id="GO:0016787">
    <property type="term" value="F:hydrolase activity"/>
    <property type="evidence" value="ECO:0007669"/>
    <property type="project" value="UniProtKB-KW"/>
</dbReference>
<evidence type="ECO:0000313" key="2">
    <source>
        <dbReference type="EMBL" id="GAA1545534.1"/>
    </source>
</evidence>
<dbReference type="RefSeq" id="WP_141005608.1">
    <property type="nucleotide sequence ID" value="NZ_BAAAOR010000041.1"/>
</dbReference>
<dbReference type="Proteomes" id="UP001500842">
    <property type="component" value="Unassembled WGS sequence"/>
</dbReference>
<gene>
    <name evidence="2" type="ORF">GCM10009788_54900</name>
</gene>
<organism evidence="2 3">
    <name type="scientific">Nocardioides humi</name>
    <dbReference type="NCBI Taxonomy" id="449461"/>
    <lineage>
        <taxon>Bacteria</taxon>
        <taxon>Bacillati</taxon>
        <taxon>Actinomycetota</taxon>
        <taxon>Actinomycetes</taxon>
        <taxon>Propionibacteriales</taxon>
        <taxon>Nocardioidaceae</taxon>
        <taxon>Nocardioides</taxon>
    </lineage>
</organism>
<proteinExistence type="predicted"/>
<evidence type="ECO:0000259" key="1">
    <source>
        <dbReference type="Pfam" id="PF12697"/>
    </source>
</evidence>
<dbReference type="InterPro" id="IPR029058">
    <property type="entry name" value="AB_hydrolase_fold"/>
</dbReference>
<keyword evidence="2" id="KW-0378">Hydrolase</keyword>
<reference evidence="2 3" key="1">
    <citation type="journal article" date="2019" name="Int. J. Syst. Evol. Microbiol.">
        <title>The Global Catalogue of Microorganisms (GCM) 10K type strain sequencing project: providing services to taxonomists for standard genome sequencing and annotation.</title>
        <authorList>
            <consortium name="The Broad Institute Genomics Platform"/>
            <consortium name="The Broad Institute Genome Sequencing Center for Infectious Disease"/>
            <person name="Wu L."/>
            <person name="Ma J."/>
        </authorList>
    </citation>
    <scope>NUCLEOTIDE SEQUENCE [LARGE SCALE GENOMIC DNA]</scope>
    <source>
        <strain evidence="2 3">JCM 14942</strain>
    </source>
</reference>
<dbReference type="EMBL" id="BAAAOR010000041">
    <property type="protein sequence ID" value="GAA1545534.1"/>
    <property type="molecule type" value="Genomic_DNA"/>
</dbReference>
<dbReference type="PANTHER" id="PTHR37017">
    <property type="entry name" value="AB HYDROLASE-1 DOMAIN-CONTAINING PROTEIN-RELATED"/>
    <property type="match status" value="1"/>
</dbReference>
<feature type="domain" description="AB hydrolase-1" evidence="1">
    <location>
        <begin position="5"/>
        <end position="228"/>
    </location>
</feature>
<dbReference type="Gene3D" id="3.40.50.1820">
    <property type="entry name" value="alpha/beta hydrolase"/>
    <property type="match status" value="1"/>
</dbReference>